<organism evidence="4 5">
    <name type="scientific">Mycolicibacterium mucogenicum</name>
    <name type="common">Mycobacterium mucogenicum</name>
    <dbReference type="NCBI Taxonomy" id="56689"/>
    <lineage>
        <taxon>Bacteria</taxon>
        <taxon>Bacillati</taxon>
        <taxon>Actinomycetota</taxon>
        <taxon>Actinomycetes</taxon>
        <taxon>Mycobacteriales</taxon>
        <taxon>Mycobacteriaceae</taxon>
        <taxon>Mycolicibacterium</taxon>
    </lineage>
</organism>
<comment type="caution">
    <text evidence="4">The sequence shown here is derived from an EMBL/GenBank/DDBJ whole genome shotgun (WGS) entry which is preliminary data.</text>
</comment>
<dbReference type="AlphaFoldDB" id="A0A1A3GU92"/>
<keyword evidence="2" id="KW-0732">Signal</keyword>
<dbReference type="InterPro" id="IPR043724">
    <property type="entry name" value="DUF5666"/>
</dbReference>
<dbReference type="RefSeq" id="WP_064983142.1">
    <property type="nucleotide sequence ID" value="NZ_LZLC01000170.1"/>
</dbReference>
<feature type="signal peptide" evidence="2">
    <location>
        <begin position="1"/>
        <end position="24"/>
    </location>
</feature>
<sequence>MSTTSRTRRYGVATLAGFAALSLAACGSSSTPSAGSTTAGSSSPSSAAPALEGPGGKDRLSGLVNSVSGSTVSITGKDGPGTVDITSSTRITQLSPGQLTDVTAGECVAVRPVKGNDNGSAVTAANVLVGQPGNAQCGQKGGKREHGINGTVASVNGNTIQVTDADNAQITVTVTPDTRYTKTAGADAKAIAAGMCLGARGTKDGNGALQATFAMVRPAVNGACGGGGGHEHH</sequence>
<dbReference type="Pfam" id="PF18914">
    <property type="entry name" value="DUF5666"/>
    <property type="match status" value="1"/>
</dbReference>
<dbReference type="STRING" id="56689.GCA_001291445_01167"/>
<feature type="region of interest" description="Disordered" evidence="1">
    <location>
        <begin position="30"/>
        <end position="64"/>
    </location>
</feature>
<protein>
    <recommendedName>
        <fullName evidence="3">DUF5666 domain-containing protein</fullName>
    </recommendedName>
</protein>
<dbReference type="OrthoDB" id="4762103at2"/>
<dbReference type="PROSITE" id="PS51257">
    <property type="entry name" value="PROKAR_LIPOPROTEIN"/>
    <property type="match status" value="1"/>
</dbReference>
<dbReference type="Proteomes" id="UP000093898">
    <property type="component" value="Unassembled WGS sequence"/>
</dbReference>
<gene>
    <name evidence="4" type="ORF">A5630_26925</name>
</gene>
<feature type="chain" id="PRO_5038817050" description="DUF5666 domain-containing protein" evidence="2">
    <location>
        <begin position="25"/>
        <end position="233"/>
    </location>
</feature>
<evidence type="ECO:0000256" key="1">
    <source>
        <dbReference type="SAM" id="MobiDB-lite"/>
    </source>
</evidence>
<evidence type="ECO:0000313" key="4">
    <source>
        <dbReference type="EMBL" id="OBJ39617.1"/>
    </source>
</evidence>
<reference evidence="4 5" key="1">
    <citation type="submission" date="2016-06" db="EMBL/GenBank/DDBJ databases">
        <authorList>
            <person name="Kjaerup R.B."/>
            <person name="Dalgaard T.S."/>
            <person name="Juul-Madsen H.R."/>
        </authorList>
    </citation>
    <scope>NUCLEOTIDE SEQUENCE [LARGE SCALE GENOMIC DNA]</scope>
    <source>
        <strain evidence="4 5">1127319.6</strain>
    </source>
</reference>
<proteinExistence type="predicted"/>
<evidence type="ECO:0000259" key="3">
    <source>
        <dbReference type="Pfam" id="PF18914"/>
    </source>
</evidence>
<accession>A0A1A3GU92</accession>
<evidence type="ECO:0000256" key="2">
    <source>
        <dbReference type="SAM" id="SignalP"/>
    </source>
</evidence>
<dbReference type="EMBL" id="LZLC01000170">
    <property type="protein sequence ID" value="OBJ39617.1"/>
    <property type="molecule type" value="Genomic_DNA"/>
</dbReference>
<evidence type="ECO:0000313" key="5">
    <source>
        <dbReference type="Proteomes" id="UP000093898"/>
    </source>
</evidence>
<feature type="compositionally biased region" description="Low complexity" evidence="1">
    <location>
        <begin position="30"/>
        <end position="50"/>
    </location>
</feature>
<feature type="domain" description="DUF5666" evidence="3">
    <location>
        <begin position="150"/>
        <end position="212"/>
    </location>
</feature>
<name>A0A1A3GU92_MYCMU</name>